<dbReference type="Proteomes" id="UP001139263">
    <property type="component" value="Unassembled WGS sequence"/>
</dbReference>
<keyword evidence="6" id="KW-1185">Reference proteome</keyword>
<feature type="region of interest" description="Disordered" evidence="3">
    <location>
        <begin position="175"/>
        <end position="195"/>
    </location>
</feature>
<comment type="caution">
    <text evidence="5">The sequence shown here is derived from an EMBL/GenBank/DDBJ whole genome shotgun (WGS) entry which is preliminary data.</text>
</comment>
<evidence type="ECO:0000313" key="5">
    <source>
        <dbReference type="EMBL" id="MCI0183417.1"/>
    </source>
</evidence>
<dbReference type="InterPro" id="IPR014755">
    <property type="entry name" value="Cu-Rt/internalin_Ig-like"/>
</dbReference>
<evidence type="ECO:0000259" key="4">
    <source>
        <dbReference type="PROSITE" id="PS51127"/>
    </source>
</evidence>
<dbReference type="SMART" id="SM00634">
    <property type="entry name" value="BID_1"/>
    <property type="match status" value="3"/>
</dbReference>
<organism evidence="5 6">
    <name type="scientific">Sulfoacidibacillus ferrooxidans</name>
    <dbReference type="NCBI Taxonomy" id="2005001"/>
    <lineage>
        <taxon>Bacteria</taxon>
        <taxon>Bacillati</taxon>
        <taxon>Bacillota</taxon>
        <taxon>Bacilli</taxon>
        <taxon>Bacillales</taxon>
        <taxon>Alicyclobacillaceae</taxon>
        <taxon>Sulfoacidibacillus</taxon>
    </lineage>
</organism>
<gene>
    <name evidence="5" type="ORF">MM817_01694</name>
</gene>
<dbReference type="Gene3D" id="2.60.40.1220">
    <property type="match status" value="1"/>
</dbReference>
<dbReference type="PROSITE" id="PS51127">
    <property type="entry name" value="BIG1"/>
    <property type="match status" value="3"/>
</dbReference>
<reference evidence="5" key="1">
    <citation type="submission" date="2022-03" db="EMBL/GenBank/DDBJ databases">
        <title>Draft Genome Sequence of Firmicute Strain S0AB, a Heterotrophic Iron/Sulfur-Oxidizing Extreme Acidophile.</title>
        <authorList>
            <person name="Vergara E."/>
            <person name="Pakostova E."/>
            <person name="Johnson D.B."/>
            <person name="Holmes D.S."/>
        </authorList>
    </citation>
    <scope>NUCLEOTIDE SEQUENCE</scope>
    <source>
        <strain evidence="5">S0AB</strain>
    </source>
</reference>
<sequence length="1331" mass="133205">MLQATVTDMNGNAVANVPVTFTVTGSTVNGANDYTASTMFSNGQSSDTVTTDSQGMAVVPLSLTLTPSSGSSSLSAQEIDPNAATLVNYSVTANGVTSNNSVGFATFQPGTVTVANASSNVISPATTESTDWMYPYGNANQTVAGNYATANEVSPSGTLDQSLNVTTGYALTVPEQTSDSNQSGAKTIPLSGGVNSLQPNETNVYTDATGKMAIPGDVNYATLNFSSLGLSTGSIATVYFVPTGGAAPTTVKSSTQGVTSLNGTTITSWPLASDASTGLAATLPDSGPQVWAKSFIATSSNLSDSNFGVQIPTNGASGTVYVVLQTPGQIDPVADSGYSLSSIVMNYASTSGSASFVNVPLSSDVTWSQVPMQYTNWQPLNSGDVSALQNTSVFTQSTQGMDTSAWTYQYEVPVYPQVGDAVIQALANGVVQKEWNAATTNNGSNQNQLVVNSTSNEITGLVPVTSNATTTTPSTDTLTQSDGVATINATQTGPQEIEGTLSLTNFPQNLVNSLASTVYASAQWTPLPSTTAVAGSTIANNQYALTGQDVTVTATVEDVNGNPVETAGIPVTFTVNTSSSVSVTPSGQQSQTLTNGVSAAASAYKGLNTYVVPTNTNGTATLTLSSAVASASVVQATANVDGTNYQVALSTPAGALNDSSGLTAINFGQVSMDYVPENGDSSFTPEMNPIASSSVVVNNGQNFGLLPSVTWPSESTIEVSPITATGKQIAYGATNGTPFVNGLPFDVTTASGSVGTVNQTQTTATTNTTSAGLTQWTALSTKAGQETIDVNPSTTSSSWSQLALEHSLTSTPVVDAGTGLPSGVNSLTIPVQWTPGVASASVSVPSTNAAVGTTVPIYVSVMDAEGNPISGATVNFGLTTSTGGSASLSATSATTNSNGMASVTLSGGVNSETDQVTITATQDGASIPVAGQTTDQVNINWSTVATTFSPTTVIPNLVSSPNTITLTFTGAVDASSLNPGEFTVSSSGQTYTVQSAQVSSTNADQVILTLASNSPALPSSGFSVSMSPYTDSNGIQYQVSNNNDQTVAANTAVNYSGTGDLTSGGSYTVAGSGAQTVNLGTASDETGSYTIYAPNASSLTLSGNAADVTIDAPNAAVTNYATISGTLTLADPVSFTNGTSGVVGILTDTQSSGLMITNDGSSGSIGSVVIAPTSGKPAVTLEGSYLPLITVEDAVALTVPSGTSVANSSGSSITVNGGELSTSTVATAGSVSATNSTVILPSSQVNPGSSFNVTGVIEDAFGNPIPNATVVVSFGGSGGSSTSVTTDSTGNYSATLSTTASSVTGPVSVVASSGGTSGTTISTSSDVVNLY</sequence>
<name>A0A9X2AEJ7_9BACL</name>
<dbReference type="Gene3D" id="2.60.40.10">
    <property type="entry name" value="Immunoglobulins"/>
    <property type="match status" value="3"/>
</dbReference>
<accession>A0A9X2AEJ7</accession>
<evidence type="ECO:0000256" key="2">
    <source>
        <dbReference type="ARBA" id="ARBA00022729"/>
    </source>
</evidence>
<evidence type="ECO:0000313" key="6">
    <source>
        <dbReference type="Proteomes" id="UP001139263"/>
    </source>
</evidence>
<evidence type="ECO:0000256" key="3">
    <source>
        <dbReference type="SAM" id="MobiDB-lite"/>
    </source>
</evidence>
<dbReference type="SUPFAM" id="SSF49373">
    <property type="entry name" value="Invasin/intimin cell-adhesion fragments"/>
    <property type="match status" value="2"/>
</dbReference>
<proteinExistence type="inferred from homology"/>
<feature type="domain" description="Big-1" evidence="4">
    <location>
        <begin position="1"/>
        <end position="79"/>
    </location>
</feature>
<feature type="domain" description="Big-1" evidence="4">
    <location>
        <begin position="839"/>
        <end position="942"/>
    </location>
</feature>
<evidence type="ECO:0000256" key="1">
    <source>
        <dbReference type="ARBA" id="ARBA00010116"/>
    </source>
</evidence>
<comment type="similarity">
    <text evidence="1">Belongs to the intimin/invasin family.</text>
</comment>
<dbReference type="InterPro" id="IPR008964">
    <property type="entry name" value="Invasin/intimin_cell_adhesion"/>
</dbReference>
<dbReference type="InterPro" id="IPR013783">
    <property type="entry name" value="Ig-like_fold"/>
</dbReference>
<feature type="domain" description="Big-1" evidence="4">
    <location>
        <begin position="529"/>
        <end position="650"/>
    </location>
</feature>
<feature type="compositionally biased region" description="Polar residues" evidence="3">
    <location>
        <begin position="175"/>
        <end position="185"/>
    </location>
</feature>
<dbReference type="InterPro" id="IPR003344">
    <property type="entry name" value="Big_1_dom"/>
</dbReference>
<keyword evidence="2" id="KW-0732">Signal</keyword>
<protein>
    <recommendedName>
        <fullName evidence="4">Big-1 domain-containing protein</fullName>
    </recommendedName>
</protein>
<dbReference type="EMBL" id="JALBUF010000004">
    <property type="protein sequence ID" value="MCI0183417.1"/>
    <property type="molecule type" value="Genomic_DNA"/>
</dbReference>
<dbReference type="Pfam" id="PF02369">
    <property type="entry name" value="Big_1"/>
    <property type="match status" value="1"/>
</dbReference>